<keyword evidence="3" id="KW-1185">Reference proteome</keyword>
<evidence type="ECO:0000256" key="1">
    <source>
        <dbReference type="SAM" id="SignalP"/>
    </source>
</evidence>
<dbReference type="Proteomes" id="UP000774958">
    <property type="component" value="Unassembled WGS sequence"/>
</dbReference>
<feature type="signal peptide" evidence="1">
    <location>
        <begin position="1"/>
        <end position="18"/>
    </location>
</feature>
<reference evidence="2 3" key="1">
    <citation type="submission" date="2021-09" db="EMBL/GenBank/DDBJ databases">
        <title>Aeromonas schubertii isolated from Asian sea bass.</title>
        <authorList>
            <person name="Pinpimai K."/>
        </authorList>
    </citation>
    <scope>NUCLEOTIDE SEQUENCE [LARGE SCALE GENOMIC DNA]</scope>
    <source>
        <strain evidence="2 3">CHULA2021a</strain>
    </source>
</reference>
<name>A0ABS7V5G8_9GAMM</name>
<feature type="chain" id="PRO_5047054758" evidence="1">
    <location>
        <begin position="19"/>
        <end position="108"/>
    </location>
</feature>
<proteinExistence type="predicted"/>
<dbReference type="RefSeq" id="WP_224161697.1">
    <property type="nucleotide sequence ID" value="NZ_JAIRBT010000001.1"/>
</dbReference>
<comment type="caution">
    <text evidence="2">The sequence shown here is derived from an EMBL/GenBank/DDBJ whole genome shotgun (WGS) entry which is preliminary data.</text>
</comment>
<evidence type="ECO:0000313" key="3">
    <source>
        <dbReference type="Proteomes" id="UP000774958"/>
    </source>
</evidence>
<gene>
    <name evidence="2" type="ORF">LA374_00130</name>
</gene>
<sequence>MKMTLVTLLGLLALPLAAEELSGTVTEPACALILEQVNPPDLILGVSGCRIDQNAGGVFPFMVKLQRRDPRGGNISESPRTSQHERRLEVHLDETFEGDTALLEVRYL</sequence>
<dbReference type="EMBL" id="JAIRBT010000001">
    <property type="protein sequence ID" value="MBZ6064625.1"/>
    <property type="molecule type" value="Genomic_DNA"/>
</dbReference>
<evidence type="ECO:0000313" key="2">
    <source>
        <dbReference type="EMBL" id="MBZ6064625.1"/>
    </source>
</evidence>
<organism evidence="2 3">
    <name type="scientific">Aeromonas schubertii</name>
    <dbReference type="NCBI Taxonomy" id="652"/>
    <lineage>
        <taxon>Bacteria</taxon>
        <taxon>Pseudomonadati</taxon>
        <taxon>Pseudomonadota</taxon>
        <taxon>Gammaproteobacteria</taxon>
        <taxon>Aeromonadales</taxon>
        <taxon>Aeromonadaceae</taxon>
        <taxon>Aeromonas</taxon>
    </lineage>
</organism>
<keyword evidence="1" id="KW-0732">Signal</keyword>
<accession>A0ABS7V5G8</accession>
<protein>
    <submittedName>
        <fullName evidence="2">Uncharacterized protein</fullName>
    </submittedName>
</protein>